<reference evidence="6 7" key="1">
    <citation type="submission" date="2024-09" db="EMBL/GenBank/DDBJ databases">
        <title>Floridaenema gen nov. (Aerosakkonemataceae, Aerosakkonematales ord. nov., Cyanobacteria) from benthic tropical and subtropical fresh waters, with the description of four new species.</title>
        <authorList>
            <person name="Moretto J.A."/>
            <person name="Berthold D.E."/>
            <person name="Lefler F.W."/>
            <person name="Huang I.-S."/>
            <person name="Laughinghouse H. IV."/>
        </authorList>
    </citation>
    <scope>NUCLEOTIDE SEQUENCE [LARGE SCALE GENOMIC DNA]</scope>
    <source>
        <strain evidence="6 7">BLCC-F46</strain>
    </source>
</reference>
<proteinExistence type="predicted"/>
<evidence type="ECO:0000256" key="5">
    <source>
        <dbReference type="SAM" id="Phobius"/>
    </source>
</evidence>
<evidence type="ECO:0000256" key="2">
    <source>
        <dbReference type="ARBA" id="ARBA00022692"/>
    </source>
</evidence>
<keyword evidence="3 5" id="KW-1133">Transmembrane helix</keyword>
<feature type="transmembrane region" description="Helical" evidence="5">
    <location>
        <begin position="23"/>
        <end position="48"/>
    </location>
</feature>
<accession>A0ABV4X6E2</accession>
<comment type="caution">
    <text evidence="6">The sequence shown here is derived from an EMBL/GenBank/DDBJ whole genome shotgun (WGS) entry which is preliminary data.</text>
</comment>
<evidence type="ECO:0000256" key="1">
    <source>
        <dbReference type="ARBA" id="ARBA00004141"/>
    </source>
</evidence>
<comment type="subcellular location">
    <subcellularLocation>
        <location evidence="1">Membrane</location>
        <topology evidence="1">Multi-pass membrane protein</topology>
    </subcellularLocation>
</comment>
<feature type="transmembrane region" description="Helical" evidence="5">
    <location>
        <begin position="107"/>
        <end position="133"/>
    </location>
</feature>
<evidence type="ECO:0000256" key="4">
    <source>
        <dbReference type="ARBA" id="ARBA00023136"/>
    </source>
</evidence>
<name>A0ABV4X6E2_9CYAN</name>
<evidence type="ECO:0000256" key="3">
    <source>
        <dbReference type="ARBA" id="ARBA00022989"/>
    </source>
</evidence>
<sequence length="155" mass="17749">MTQNNETQEIRKWGMWAHLSSLIWIPFIFIGFTLPVLNIIGPLTIWWFKRSDDSFIDEQAKESLNFQLCFTIYNFIMALILLVPSIIIGLTRIAAIGRSGTEQDGDILFGLKLGTLSFSLTILLAISQLILVINASRKAKNGEFYLYPFTIRFLR</sequence>
<dbReference type="InterPro" id="IPR019109">
    <property type="entry name" value="MamF_MmsF"/>
</dbReference>
<protein>
    <submittedName>
        <fullName evidence="6">DUF4870 domain-containing protein</fullName>
    </submittedName>
</protein>
<feature type="transmembrane region" description="Helical" evidence="5">
    <location>
        <begin position="68"/>
        <end position="95"/>
    </location>
</feature>
<keyword evidence="7" id="KW-1185">Reference proteome</keyword>
<keyword evidence="4 5" id="KW-0472">Membrane</keyword>
<dbReference type="Proteomes" id="UP001576774">
    <property type="component" value="Unassembled WGS sequence"/>
</dbReference>
<dbReference type="RefSeq" id="WP_413271450.1">
    <property type="nucleotide sequence ID" value="NZ_JBHFNQ010000121.1"/>
</dbReference>
<gene>
    <name evidence="6" type="ORF">ACE1CC_16115</name>
</gene>
<dbReference type="EMBL" id="JBHFNQ010000121">
    <property type="protein sequence ID" value="MFB2878377.1"/>
    <property type="molecule type" value="Genomic_DNA"/>
</dbReference>
<organism evidence="6 7">
    <name type="scientific">Floridaenema aerugineum BLCC-F46</name>
    <dbReference type="NCBI Taxonomy" id="3153654"/>
    <lineage>
        <taxon>Bacteria</taxon>
        <taxon>Bacillati</taxon>
        <taxon>Cyanobacteriota</taxon>
        <taxon>Cyanophyceae</taxon>
        <taxon>Oscillatoriophycideae</taxon>
        <taxon>Aerosakkonematales</taxon>
        <taxon>Aerosakkonemataceae</taxon>
        <taxon>Floridanema</taxon>
        <taxon>Floridanema aerugineum</taxon>
    </lineage>
</organism>
<evidence type="ECO:0000313" key="7">
    <source>
        <dbReference type="Proteomes" id="UP001576774"/>
    </source>
</evidence>
<keyword evidence="2 5" id="KW-0812">Transmembrane</keyword>
<evidence type="ECO:0000313" key="6">
    <source>
        <dbReference type="EMBL" id="MFB2878377.1"/>
    </source>
</evidence>
<dbReference type="Pfam" id="PF09685">
    <property type="entry name" value="MamF_MmsF"/>
    <property type="match status" value="1"/>
</dbReference>